<keyword evidence="2" id="KW-1185">Reference proteome</keyword>
<reference evidence="1 2" key="1">
    <citation type="submission" date="2017-07" db="EMBL/GenBank/DDBJ databases">
        <authorList>
            <person name="Sun Z.S."/>
            <person name="Albrecht U."/>
            <person name="Echele G."/>
            <person name="Lee C.C."/>
        </authorList>
    </citation>
    <scope>NUCLEOTIDE SEQUENCE [LARGE SCALE GENOMIC DNA]</scope>
    <source>
        <strain evidence="1 2">CGMCC 1.12710</strain>
    </source>
</reference>
<sequence length="81" mass="8866">MSLALTGRVYSKFFWSDWENDPALRLCSLAAQGLWMRLLCVASKGDPYGFVVVNGRALEASDIARLVGVSESEAADLIDEL</sequence>
<organism evidence="1 2">
    <name type="scientific">Amphiplicatus metriothermophilus</name>
    <dbReference type="NCBI Taxonomy" id="1519374"/>
    <lineage>
        <taxon>Bacteria</taxon>
        <taxon>Pseudomonadati</taxon>
        <taxon>Pseudomonadota</taxon>
        <taxon>Alphaproteobacteria</taxon>
        <taxon>Parvularculales</taxon>
        <taxon>Parvularculaceae</taxon>
        <taxon>Amphiplicatus</taxon>
    </lineage>
</organism>
<evidence type="ECO:0000313" key="2">
    <source>
        <dbReference type="Proteomes" id="UP000198346"/>
    </source>
</evidence>
<accession>A0A239PWW6</accession>
<evidence type="ECO:0000313" key="1">
    <source>
        <dbReference type="EMBL" id="SNT74784.1"/>
    </source>
</evidence>
<dbReference type="AlphaFoldDB" id="A0A239PWW6"/>
<gene>
    <name evidence="1" type="ORF">SAMN06297382_2368</name>
</gene>
<dbReference type="EMBL" id="FZQA01000006">
    <property type="protein sequence ID" value="SNT74784.1"/>
    <property type="molecule type" value="Genomic_DNA"/>
</dbReference>
<dbReference type="Proteomes" id="UP000198346">
    <property type="component" value="Unassembled WGS sequence"/>
</dbReference>
<name>A0A239PWW6_9PROT</name>
<proteinExistence type="predicted"/>
<dbReference type="RefSeq" id="WP_143266012.1">
    <property type="nucleotide sequence ID" value="NZ_JACIJT010000006.1"/>
</dbReference>
<protein>
    <submittedName>
        <fullName evidence="1">Uncharacterized protein</fullName>
    </submittedName>
</protein>